<name>A0ACB9EQ34_9ASTR</name>
<keyword evidence="2" id="KW-1185">Reference proteome</keyword>
<evidence type="ECO:0000313" key="1">
    <source>
        <dbReference type="EMBL" id="KAI3760969.1"/>
    </source>
</evidence>
<comment type="caution">
    <text evidence="1">The sequence shown here is derived from an EMBL/GenBank/DDBJ whole genome shotgun (WGS) entry which is preliminary data.</text>
</comment>
<reference evidence="1 2" key="2">
    <citation type="journal article" date="2022" name="Mol. Ecol. Resour.">
        <title>The genomes of chicory, endive, great burdock and yacon provide insights into Asteraceae paleo-polyploidization history and plant inulin production.</title>
        <authorList>
            <person name="Fan W."/>
            <person name="Wang S."/>
            <person name="Wang H."/>
            <person name="Wang A."/>
            <person name="Jiang F."/>
            <person name="Liu H."/>
            <person name="Zhao H."/>
            <person name="Xu D."/>
            <person name="Zhang Y."/>
        </authorList>
    </citation>
    <scope>NUCLEOTIDE SEQUENCE [LARGE SCALE GENOMIC DNA]</scope>
    <source>
        <strain evidence="2">cv. Yunnan</strain>
        <tissue evidence="1">Leaves</tissue>
    </source>
</reference>
<protein>
    <submittedName>
        <fullName evidence="1">Uncharacterized protein</fullName>
    </submittedName>
</protein>
<evidence type="ECO:0000313" key="2">
    <source>
        <dbReference type="Proteomes" id="UP001056120"/>
    </source>
</evidence>
<organism evidence="1 2">
    <name type="scientific">Smallanthus sonchifolius</name>
    <dbReference type="NCBI Taxonomy" id="185202"/>
    <lineage>
        <taxon>Eukaryota</taxon>
        <taxon>Viridiplantae</taxon>
        <taxon>Streptophyta</taxon>
        <taxon>Embryophyta</taxon>
        <taxon>Tracheophyta</taxon>
        <taxon>Spermatophyta</taxon>
        <taxon>Magnoliopsida</taxon>
        <taxon>eudicotyledons</taxon>
        <taxon>Gunneridae</taxon>
        <taxon>Pentapetalae</taxon>
        <taxon>asterids</taxon>
        <taxon>campanulids</taxon>
        <taxon>Asterales</taxon>
        <taxon>Asteraceae</taxon>
        <taxon>Asteroideae</taxon>
        <taxon>Heliantheae alliance</taxon>
        <taxon>Millerieae</taxon>
        <taxon>Smallanthus</taxon>
    </lineage>
</organism>
<sequence length="133" mass="15432">MDVWSGMGPQTPEYEKWGQRLRETCKDKHFPESNDQTGLVYLLLKEKEKWGDKVYVEDGYYFEGLRRRHAEKMREGYNSVGTHNELYSRQGCWDAMQKVLNFGDNQVLRSCGFVHPSLGDSGSVMPVPFDYPA</sequence>
<gene>
    <name evidence="1" type="ORF">L1987_51373</name>
</gene>
<proteinExistence type="predicted"/>
<reference evidence="2" key="1">
    <citation type="journal article" date="2022" name="Mol. Ecol. Resour.">
        <title>The genomes of chicory, endive, great burdock and yacon provide insights into Asteraceae palaeo-polyploidization history and plant inulin production.</title>
        <authorList>
            <person name="Fan W."/>
            <person name="Wang S."/>
            <person name="Wang H."/>
            <person name="Wang A."/>
            <person name="Jiang F."/>
            <person name="Liu H."/>
            <person name="Zhao H."/>
            <person name="Xu D."/>
            <person name="Zhang Y."/>
        </authorList>
    </citation>
    <scope>NUCLEOTIDE SEQUENCE [LARGE SCALE GENOMIC DNA]</scope>
    <source>
        <strain evidence="2">cv. Yunnan</strain>
    </source>
</reference>
<dbReference type="EMBL" id="CM042034">
    <property type="protein sequence ID" value="KAI3760969.1"/>
    <property type="molecule type" value="Genomic_DNA"/>
</dbReference>
<dbReference type="Proteomes" id="UP001056120">
    <property type="component" value="Linkage Group LG17"/>
</dbReference>
<accession>A0ACB9EQ34</accession>